<dbReference type="SUPFAM" id="SSF48452">
    <property type="entry name" value="TPR-like"/>
    <property type="match status" value="1"/>
</dbReference>
<proteinExistence type="predicted"/>
<dbReference type="RefSeq" id="WP_142895292.1">
    <property type="nucleotide sequence ID" value="NZ_ML660053.1"/>
</dbReference>
<evidence type="ECO:0000313" key="4">
    <source>
        <dbReference type="EMBL" id="TQV81661.1"/>
    </source>
</evidence>
<feature type="repeat" description="TPR" evidence="3">
    <location>
        <begin position="117"/>
        <end position="150"/>
    </location>
</feature>
<gene>
    <name evidence="4" type="ORF">FKG95_05270</name>
</gene>
<protein>
    <submittedName>
        <fullName evidence="4">Tetratricopeptide repeat protein</fullName>
    </submittedName>
</protein>
<evidence type="ECO:0000313" key="5">
    <source>
        <dbReference type="Proteomes" id="UP000315252"/>
    </source>
</evidence>
<evidence type="ECO:0000256" key="1">
    <source>
        <dbReference type="ARBA" id="ARBA00022737"/>
    </source>
</evidence>
<dbReference type="InterPro" id="IPR050498">
    <property type="entry name" value="Ycf3"/>
</dbReference>
<dbReference type="SMART" id="SM00028">
    <property type="entry name" value="TPR"/>
    <property type="match status" value="3"/>
</dbReference>
<dbReference type="InterPro" id="IPR019734">
    <property type="entry name" value="TPR_rpt"/>
</dbReference>
<keyword evidence="5" id="KW-1185">Reference proteome</keyword>
<dbReference type="PANTHER" id="PTHR44858">
    <property type="entry name" value="TETRATRICOPEPTIDE REPEAT PROTEIN 6"/>
    <property type="match status" value="1"/>
</dbReference>
<feature type="repeat" description="TPR" evidence="3">
    <location>
        <begin position="83"/>
        <end position="116"/>
    </location>
</feature>
<dbReference type="AlphaFoldDB" id="A0A545TWV3"/>
<organism evidence="4 5">
    <name type="scientific">Denitrobaculum tricleocarpae</name>
    <dbReference type="NCBI Taxonomy" id="2591009"/>
    <lineage>
        <taxon>Bacteria</taxon>
        <taxon>Pseudomonadati</taxon>
        <taxon>Pseudomonadota</taxon>
        <taxon>Alphaproteobacteria</taxon>
        <taxon>Rhodospirillales</taxon>
        <taxon>Rhodospirillaceae</taxon>
        <taxon>Denitrobaculum</taxon>
    </lineage>
</organism>
<dbReference type="EMBL" id="VHSH01000002">
    <property type="protein sequence ID" value="TQV81661.1"/>
    <property type="molecule type" value="Genomic_DNA"/>
</dbReference>
<evidence type="ECO:0000256" key="2">
    <source>
        <dbReference type="ARBA" id="ARBA00022803"/>
    </source>
</evidence>
<accession>A0A545TWV3</accession>
<sequence length="169" mass="19188">MGAPAWADQRDSRLDDLFDKLKNVESISDAKGVEFVIWNIWVQSGDNAIDLLMRDGVDSMGRQDYKRALRSFDQIVTIAPDFAEGWNKRATLYYLMGQYEQSLADIEKTLALEPRHFGALAGRGLIYIELEDDAQALEAFEDALVINPFLPAARHNAEVLRQRLEDRAI</sequence>
<dbReference type="Proteomes" id="UP000315252">
    <property type="component" value="Unassembled WGS sequence"/>
</dbReference>
<keyword evidence="2 3" id="KW-0802">TPR repeat</keyword>
<dbReference type="Gene3D" id="1.25.40.10">
    <property type="entry name" value="Tetratricopeptide repeat domain"/>
    <property type="match status" value="1"/>
</dbReference>
<reference evidence="4 5" key="1">
    <citation type="submission" date="2019-06" db="EMBL/GenBank/DDBJ databases">
        <title>Whole genome sequence for Rhodospirillaceae sp. R148.</title>
        <authorList>
            <person name="Wang G."/>
        </authorList>
    </citation>
    <scope>NUCLEOTIDE SEQUENCE [LARGE SCALE GENOMIC DNA]</scope>
    <source>
        <strain evidence="4 5">R148</strain>
    </source>
</reference>
<keyword evidence="1" id="KW-0677">Repeat</keyword>
<dbReference type="PROSITE" id="PS50005">
    <property type="entry name" value="TPR"/>
    <property type="match status" value="2"/>
</dbReference>
<comment type="caution">
    <text evidence="4">The sequence shown here is derived from an EMBL/GenBank/DDBJ whole genome shotgun (WGS) entry which is preliminary data.</text>
</comment>
<dbReference type="OrthoDB" id="9815010at2"/>
<dbReference type="InterPro" id="IPR011990">
    <property type="entry name" value="TPR-like_helical_dom_sf"/>
</dbReference>
<dbReference type="Pfam" id="PF13432">
    <property type="entry name" value="TPR_16"/>
    <property type="match status" value="1"/>
</dbReference>
<name>A0A545TWV3_9PROT</name>
<evidence type="ECO:0000256" key="3">
    <source>
        <dbReference type="PROSITE-ProRule" id="PRU00339"/>
    </source>
</evidence>
<dbReference type="PANTHER" id="PTHR44858:SF1">
    <property type="entry name" value="UDP-N-ACETYLGLUCOSAMINE--PEPTIDE N-ACETYLGLUCOSAMINYLTRANSFERASE SPINDLY-RELATED"/>
    <property type="match status" value="1"/>
</dbReference>